<keyword evidence="1" id="KW-0732">Signal</keyword>
<evidence type="ECO:0000313" key="3">
    <source>
        <dbReference type="EMBL" id="SDD24067.1"/>
    </source>
</evidence>
<proteinExistence type="predicted"/>
<dbReference type="EMBL" id="FNAK01000001">
    <property type="protein sequence ID" value="SDD24067.1"/>
    <property type="molecule type" value="Genomic_DNA"/>
</dbReference>
<dbReference type="Proteomes" id="UP000183685">
    <property type="component" value="Unassembled WGS sequence"/>
</dbReference>
<keyword evidence="4" id="KW-1185">Reference proteome</keyword>
<reference evidence="3 4" key="1">
    <citation type="submission" date="2016-10" db="EMBL/GenBank/DDBJ databases">
        <authorList>
            <person name="de Groot N.N."/>
        </authorList>
    </citation>
    <scope>NUCLEOTIDE SEQUENCE [LARGE SCALE GENOMIC DNA]</scope>
    <source>
        <strain evidence="3 4">CGMCC 1.9109</strain>
    </source>
</reference>
<evidence type="ECO:0000259" key="2">
    <source>
        <dbReference type="Pfam" id="PF14534"/>
    </source>
</evidence>
<dbReference type="STRING" id="637679.GCA_001550055_00773"/>
<feature type="domain" description="DUF4440" evidence="2">
    <location>
        <begin position="33"/>
        <end position="152"/>
    </location>
</feature>
<dbReference type="RefSeq" id="WP_068309014.1">
    <property type="nucleotide sequence ID" value="NZ_DAIOMO010000003.1"/>
</dbReference>
<dbReference type="Gene3D" id="3.10.450.50">
    <property type="match status" value="1"/>
</dbReference>
<evidence type="ECO:0000313" key="4">
    <source>
        <dbReference type="Proteomes" id="UP000183685"/>
    </source>
</evidence>
<dbReference type="AlphaFoldDB" id="A0A1G6T6H4"/>
<sequence length="168" mass="19055">MKILLFAVLMAGVSFGAHAQVSRDSELFTTLKALDDALFERSFNQCESAVLENIVSDDFEFYHDSGGFENSKASFIETVEKNICSNPAQKPIRKLVEGSLEVFPLYGNGVLYGAIQRGEHEFYIREADKPLRHTSSARFTHVWIKEGDSWMLKRVLSYDHYSPDQGDH</sequence>
<dbReference type="SUPFAM" id="SSF54427">
    <property type="entry name" value="NTF2-like"/>
    <property type="match status" value="1"/>
</dbReference>
<organism evidence="3 4">
    <name type="scientific">Kordiimonas lacus</name>
    <dbReference type="NCBI Taxonomy" id="637679"/>
    <lineage>
        <taxon>Bacteria</taxon>
        <taxon>Pseudomonadati</taxon>
        <taxon>Pseudomonadota</taxon>
        <taxon>Alphaproteobacteria</taxon>
        <taxon>Kordiimonadales</taxon>
        <taxon>Kordiimonadaceae</taxon>
        <taxon>Kordiimonas</taxon>
    </lineage>
</organism>
<gene>
    <name evidence="3" type="ORF">SAMN04488071_0115</name>
</gene>
<evidence type="ECO:0000256" key="1">
    <source>
        <dbReference type="SAM" id="SignalP"/>
    </source>
</evidence>
<accession>A0A1G6T6H4</accession>
<dbReference type="InterPro" id="IPR027843">
    <property type="entry name" value="DUF4440"/>
</dbReference>
<dbReference type="Pfam" id="PF14534">
    <property type="entry name" value="DUF4440"/>
    <property type="match status" value="1"/>
</dbReference>
<dbReference type="InterPro" id="IPR032710">
    <property type="entry name" value="NTF2-like_dom_sf"/>
</dbReference>
<name>A0A1G6T6H4_9PROT</name>
<feature type="chain" id="PRO_5010208795" description="DUF4440 domain-containing protein" evidence="1">
    <location>
        <begin position="20"/>
        <end position="168"/>
    </location>
</feature>
<dbReference type="OrthoDB" id="119951at2"/>
<protein>
    <recommendedName>
        <fullName evidence="2">DUF4440 domain-containing protein</fullName>
    </recommendedName>
</protein>
<feature type="signal peptide" evidence="1">
    <location>
        <begin position="1"/>
        <end position="19"/>
    </location>
</feature>